<name>S0ETX8_CHTCT</name>
<gene>
    <name evidence="2" type="ORF">CCALI_01185</name>
</gene>
<keyword evidence="1" id="KW-0472">Membrane</keyword>
<dbReference type="Pfam" id="PF07963">
    <property type="entry name" value="N_methyl"/>
    <property type="match status" value="1"/>
</dbReference>
<organism evidence="2 3">
    <name type="scientific">Chthonomonas calidirosea (strain DSM 23976 / ICMP 18418 / T49)</name>
    <dbReference type="NCBI Taxonomy" id="1303518"/>
    <lineage>
        <taxon>Bacteria</taxon>
        <taxon>Bacillati</taxon>
        <taxon>Armatimonadota</taxon>
        <taxon>Chthonomonadia</taxon>
        <taxon>Chthonomonadales</taxon>
        <taxon>Chthonomonadaceae</taxon>
        <taxon>Chthonomonas</taxon>
    </lineage>
</organism>
<dbReference type="Proteomes" id="UP000014227">
    <property type="component" value="Chromosome I"/>
</dbReference>
<dbReference type="HOGENOM" id="CLU_409224_0_0_0"/>
<dbReference type="PROSITE" id="PS00409">
    <property type="entry name" value="PROKAR_NTER_METHYL"/>
    <property type="match status" value="1"/>
</dbReference>
<keyword evidence="1" id="KW-0812">Transmembrane</keyword>
<protein>
    <submittedName>
        <fullName evidence="2">Prepilin-type N-terminal cleavage/methylation domain</fullName>
    </submittedName>
</protein>
<dbReference type="AlphaFoldDB" id="S0ETX8"/>
<dbReference type="NCBIfam" id="TIGR02532">
    <property type="entry name" value="IV_pilin_GFxxxE"/>
    <property type="match status" value="1"/>
</dbReference>
<evidence type="ECO:0000313" key="2">
    <source>
        <dbReference type="EMBL" id="CCW35004.1"/>
    </source>
</evidence>
<sequence length="671" mass="73685">MKPSYSYKEPPLKRLAWRIPLDTPNKARLRRRGFSLIETLVAMVILAIGILSLVSLFPGGFVVLQRTSEMSVAQILANEQLSSLRHMEGPPIAVLSALPKADGTIQVLNGTNPDDLSPATPQELSALQAQYNFTLPAGYLPYFFSDVNRIRYIQGESFTIPVEASGAGGSIHILQYGPVYNVFHTDSNGNPADSLNVYGPPMTRLVEDSQPNINNPNPIPVLNASDEYAIDYAHNQIAFYPRPAPNPNENRPNFRLFFMRYRTYQTDANGYPIPSTYQTQTITITVPDIPAGQPLVPIWQPIFPNTSPQPNIDPYSEQVSRQFRLVSTTPGPNPPFTDDPYEYAWLSPQEPNNANRGVLIFNPLGHISSPTPTASGTLAQPQNLVAYVDYLTYDNHIIRDDSVIPSQAPYTIRLALGHILSQGDILPDQTTYNGLFHNDPADTAPDDADLIVQDMDNGQQLCRIVAGQSTPGSLVAATLDAKNGILTFSQPGIENNGLQNVPIRIFYRADRRWGMQIQMAVPYYSIVSSPAQITSTSCWIGDGTNGSSPTRIYFALSEAGKTITIGELHYATANTNPNDPTTYGVAHNVTLQISDVNRVDVVNGARYVYADITDQIPNATALSAVPTGRAVDYVSGISVRSRVVWSDPGSPNAILWRRIDRDTVLTRQSTL</sequence>
<dbReference type="EMBL" id="HF951689">
    <property type="protein sequence ID" value="CCW35004.1"/>
    <property type="molecule type" value="Genomic_DNA"/>
</dbReference>
<proteinExistence type="predicted"/>
<evidence type="ECO:0000256" key="1">
    <source>
        <dbReference type="SAM" id="Phobius"/>
    </source>
</evidence>
<dbReference type="RefSeq" id="WP_016482549.1">
    <property type="nucleotide sequence ID" value="NC_021487.1"/>
</dbReference>
<dbReference type="PATRIC" id="fig|1303518.3.peg.1207"/>
<evidence type="ECO:0000313" key="3">
    <source>
        <dbReference type="Proteomes" id="UP000014227"/>
    </source>
</evidence>
<dbReference type="eggNOG" id="COG4967">
    <property type="taxonomic scope" value="Bacteria"/>
</dbReference>
<dbReference type="STRING" id="454171.CP488_02912"/>
<dbReference type="InterPro" id="IPR012902">
    <property type="entry name" value="N_methyl_site"/>
</dbReference>
<dbReference type="KEGG" id="ccz:CCALI_01185"/>
<dbReference type="InParanoid" id="S0ETX8"/>
<accession>S0ETX8</accession>
<feature type="transmembrane region" description="Helical" evidence="1">
    <location>
        <begin position="36"/>
        <end position="64"/>
    </location>
</feature>
<reference evidence="3" key="1">
    <citation type="submission" date="2013-03" db="EMBL/GenBank/DDBJ databases">
        <title>Genome sequence of Chthonomonas calidirosea, the first sequenced genome from the Armatimonadetes phylum (formally candidate division OP10).</title>
        <authorList>
            <person name="Lee K.C.Y."/>
            <person name="Morgan X.C."/>
            <person name="Dunfield P.F."/>
            <person name="Tamas I."/>
            <person name="Houghton K.M."/>
            <person name="Vyssotski M."/>
            <person name="Ryan J.L.J."/>
            <person name="Lagutin K."/>
            <person name="McDonald I.R."/>
            <person name="Stott M.B."/>
        </authorList>
    </citation>
    <scope>NUCLEOTIDE SEQUENCE [LARGE SCALE GENOMIC DNA]</scope>
    <source>
        <strain evidence="3">DSM 23976 / ICMP 18418 / T49</strain>
    </source>
</reference>
<keyword evidence="1" id="KW-1133">Transmembrane helix</keyword>
<keyword evidence="3" id="KW-1185">Reference proteome</keyword>